<dbReference type="OrthoDB" id="42881at2157"/>
<dbReference type="InterPro" id="IPR011604">
    <property type="entry name" value="PDDEXK-like_dom_sf"/>
</dbReference>
<proteinExistence type="inferred from homology"/>
<sequence>MADSKGHQNLESNSDNRPLTPHMKITGVKINYYHICHTKLWLFSHNIALEHEHENVNIGKQLHEERYTRNKKEVTIDNTISIDFVKQHNGVMELHEIKKTKKMEDAHLRQMLYYLYYLRKRGIEARGVMNYPLLNQTKDVELTPEEEKNIEDDIRGIEQIVTGRMPHPKRIRICPKCAYFEFCFCGEGSED</sequence>
<dbReference type="AlphaFoldDB" id="A0A7Z8KM38"/>
<evidence type="ECO:0000256" key="1">
    <source>
        <dbReference type="ARBA" id="ARBA00022722"/>
    </source>
</evidence>
<dbReference type="EMBL" id="VIAQ01000019">
    <property type="protein sequence ID" value="TQD24010.1"/>
    <property type="molecule type" value="Genomic_DNA"/>
</dbReference>
<dbReference type="NCBIfam" id="TIGR00372">
    <property type="entry name" value="cas4"/>
    <property type="match status" value="1"/>
</dbReference>
<evidence type="ECO:0000256" key="6">
    <source>
        <dbReference type="ARBA" id="ARBA00023014"/>
    </source>
</evidence>
<comment type="cofactor">
    <cofactor evidence="9">
        <name>iron-sulfur cluster</name>
        <dbReference type="ChEBI" id="CHEBI:30408"/>
    </cofactor>
</comment>
<dbReference type="Gene3D" id="3.90.320.10">
    <property type="match status" value="1"/>
</dbReference>
<comment type="cofactor">
    <cofactor evidence="9">
        <name>Mg(2+)</name>
        <dbReference type="ChEBI" id="CHEBI:18420"/>
    </cofactor>
    <cofactor evidence="9">
        <name>Mn(2+)</name>
        <dbReference type="ChEBI" id="CHEBI:29035"/>
    </cofactor>
    <text evidence="9">Mg(2+) or Mn(2+) required for ssDNA cleavage activity.</text>
</comment>
<keyword evidence="3 9" id="KW-0378">Hydrolase</keyword>
<evidence type="ECO:0000256" key="8">
    <source>
        <dbReference type="ARBA" id="ARBA00023211"/>
    </source>
</evidence>
<evidence type="ECO:0000259" key="11">
    <source>
        <dbReference type="Pfam" id="PF01930"/>
    </source>
</evidence>
<keyword evidence="13" id="KW-1185">Reference proteome</keyword>
<evidence type="ECO:0000256" key="5">
    <source>
        <dbReference type="ARBA" id="ARBA00023004"/>
    </source>
</evidence>
<evidence type="ECO:0000313" key="13">
    <source>
        <dbReference type="Proteomes" id="UP000319335"/>
    </source>
</evidence>
<dbReference type="GO" id="GO:0046872">
    <property type="term" value="F:metal ion binding"/>
    <property type="evidence" value="ECO:0007669"/>
    <property type="project" value="UniProtKB-KW"/>
</dbReference>
<feature type="region of interest" description="Disordered" evidence="10">
    <location>
        <begin position="1"/>
        <end position="21"/>
    </location>
</feature>
<keyword evidence="1 9" id="KW-0540">Nuclease</keyword>
<reference evidence="12 13" key="1">
    <citation type="submission" date="2019-06" db="EMBL/GenBank/DDBJ databases">
        <title>Draft genome sequence of Methanolobus vulcani B1d.</title>
        <authorList>
            <person name="Creighbaum A.J."/>
            <person name="Ticak T."/>
            <person name="Hariraju D."/>
            <person name="Arivett B.A."/>
            <person name="Ferguson D.J.Jr."/>
        </authorList>
    </citation>
    <scope>NUCLEOTIDE SEQUENCE [LARGE SCALE GENOMIC DNA]</scope>
    <source>
        <strain evidence="12 13">B1d</strain>
    </source>
</reference>
<dbReference type="PANTHER" id="PTHR37168:SF1">
    <property type="entry name" value="CRISPR-ASSOCIATED EXONUCLEASE CAS4"/>
    <property type="match status" value="1"/>
</dbReference>
<comment type="function">
    <text evidence="9">CRISPR (clustered regularly interspaced short palindromic repeat) is an adaptive immune system that provides protection against mobile genetic elements (viruses, transposable elements and conjugative plasmids). CRISPR clusters contain sequences complementary to antecedent mobile elements and target invading nucleic acids. CRISPR clusters are transcribed and processed into CRISPR RNA (crRNA).</text>
</comment>
<dbReference type="GO" id="GO:0051536">
    <property type="term" value="F:iron-sulfur cluster binding"/>
    <property type="evidence" value="ECO:0007669"/>
    <property type="project" value="UniProtKB-KW"/>
</dbReference>
<dbReference type="EC" id="3.1.12.1" evidence="9"/>
<comment type="similarity">
    <text evidence="9">Belongs to the CRISPR-associated exonuclease Cas4 family.</text>
</comment>
<dbReference type="InterPro" id="IPR013343">
    <property type="entry name" value="CRISPR-assoc_prot_Cas4"/>
</dbReference>
<dbReference type="RefSeq" id="WP_154810636.1">
    <property type="nucleotide sequence ID" value="NZ_VIAQ01000019.1"/>
</dbReference>
<evidence type="ECO:0000256" key="4">
    <source>
        <dbReference type="ARBA" id="ARBA00022839"/>
    </source>
</evidence>
<dbReference type="PANTHER" id="PTHR37168">
    <property type="entry name" value="CRISPR-ASSOCIATED EXONUCLEASE CAS4"/>
    <property type="match status" value="1"/>
</dbReference>
<keyword evidence="8 9" id="KW-0464">Manganese</keyword>
<evidence type="ECO:0000313" key="12">
    <source>
        <dbReference type="EMBL" id="TQD24010.1"/>
    </source>
</evidence>
<evidence type="ECO:0000256" key="9">
    <source>
        <dbReference type="RuleBase" id="RU365022"/>
    </source>
</evidence>
<dbReference type="GO" id="GO:0051607">
    <property type="term" value="P:defense response to virus"/>
    <property type="evidence" value="ECO:0007669"/>
    <property type="project" value="UniProtKB-KW"/>
</dbReference>
<keyword evidence="2 9" id="KW-0479">Metal-binding</keyword>
<evidence type="ECO:0000256" key="10">
    <source>
        <dbReference type="SAM" id="MobiDB-lite"/>
    </source>
</evidence>
<accession>A0A7Z8KM38</accession>
<dbReference type="InterPro" id="IPR022765">
    <property type="entry name" value="Dna2/Cas4_DUF83"/>
</dbReference>
<organism evidence="12 13">
    <name type="scientific">Methanolobus vulcani</name>
    <dbReference type="NCBI Taxonomy" id="38026"/>
    <lineage>
        <taxon>Archaea</taxon>
        <taxon>Methanobacteriati</taxon>
        <taxon>Methanobacteriota</taxon>
        <taxon>Stenosarchaea group</taxon>
        <taxon>Methanomicrobia</taxon>
        <taxon>Methanosarcinales</taxon>
        <taxon>Methanosarcinaceae</taxon>
        <taxon>Methanolobus</taxon>
    </lineage>
</organism>
<evidence type="ECO:0000256" key="7">
    <source>
        <dbReference type="ARBA" id="ARBA00023118"/>
    </source>
</evidence>
<keyword evidence="5 9" id="KW-0408">Iron</keyword>
<gene>
    <name evidence="12" type="primary">cas4</name>
    <name evidence="12" type="ORF">FKV42_12495</name>
</gene>
<comment type="caution">
    <text evidence="12">The sequence shown here is derived from an EMBL/GenBank/DDBJ whole genome shotgun (WGS) entry which is preliminary data.</text>
</comment>
<keyword evidence="6 9" id="KW-0411">Iron-sulfur</keyword>
<evidence type="ECO:0000256" key="3">
    <source>
        <dbReference type="ARBA" id="ARBA00022801"/>
    </source>
</evidence>
<keyword evidence="4 9" id="KW-0269">Exonuclease</keyword>
<dbReference type="GO" id="GO:0004527">
    <property type="term" value="F:exonuclease activity"/>
    <property type="evidence" value="ECO:0007669"/>
    <property type="project" value="UniProtKB-KW"/>
</dbReference>
<feature type="domain" description="DUF83" evidence="11">
    <location>
        <begin position="26"/>
        <end position="184"/>
    </location>
</feature>
<dbReference type="Pfam" id="PF01930">
    <property type="entry name" value="Cas_Cas4"/>
    <property type="match status" value="1"/>
</dbReference>
<protein>
    <recommendedName>
        <fullName evidence="9">CRISPR-associated exonuclease Cas4</fullName>
        <ecNumber evidence="9">3.1.12.1</ecNumber>
    </recommendedName>
</protein>
<evidence type="ECO:0000256" key="2">
    <source>
        <dbReference type="ARBA" id="ARBA00022723"/>
    </source>
</evidence>
<name>A0A7Z8KM38_9EURY</name>
<keyword evidence="7 9" id="KW-0051">Antiviral defense</keyword>
<dbReference type="Proteomes" id="UP000319335">
    <property type="component" value="Unassembled WGS sequence"/>
</dbReference>